<feature type="compositionally biased region" description="Low complexity" evidence="1">
    <location>
        <begin position="385"/>
        <end position="395"/>
    </location>
</feature>
<keyword evidence="3" id="KW-1185">Reference proteome</keyword>
<organism evidence="2 3">
    <name type="scientific">Elsinoe batatas</name>
    <dbReference type="NCBI Taxonomy" id="2601811"/>
    <lineage>
        <taxon>Eukaryota</taxon>
        <taxon>Fungi</taxon>
        <taxon>Dikarya</taxon>
        <taxon>Ascomycota</taxon>
        <taxon>Pezizomycotina</taxon>
        <taxon>Dothideomycetes</taxon>
        <taxon>Dothideomycetidae</taxon>
        <taxon>Myriangiales</taxon>
        <taxon>Elsinoaceae</taxon>
        <taxon>Elsinoe</taxon>
    </lineage>
</organism>
<proteinExistence type="predicted"/>
<dbReference type="AlphaFoldDB" id="A0A8K0LDX8"/>
<accession>A0A8K0LDX8</accession>
<protein>
    <submittedName>
        <fullName evidence="2">Uncharacterized protein</fullName>
    </submittedName>
</protein>
<evidence type="ECO:0000256" key="1">
    <source>
        <dbReference type="SAM" id="MobiDB-lite"/>
    </source>
</evidence>
<dbReference type="EMBL" id="JAESVG020000002">
    <property type="protein sequence ID" value="KAG8630443.1"/>
    <property type="molecule type" value="Genomic_DNA"/>
</dbReference>
<gene>
    <name evidence="2" type="ORF">KVT40_002062</name>
</gene>
<feature type="region of interest" description="Disordered" evidence="1">
    <location>
        <begin position="379"/>
        <end position="413"/>
    </location>
</feature>
<dbReference type="Proteomes" id="UP000809789">
    <property type="component" value="Unassembled WGS sequence"/>
</dbReference>
<name>A0A8K0LDX8_9PEZI</name>
<sequence length="413" mass="45156">MTSAHLGHFTHLTKTSRACHYQVFSISISHVTLRGAFGGIHGGTYGMGDPLANGAANGHANANGGANGSGHQSSLINLDSDVRSMGTEVEYREFESKSLPFRSAAAYQNTDPFKTPEKSPIPPMITSGGPVAAKAGVVDSPLPSESTKYMDEVNSVLSTQRGRITEDGVDAEGRRQLDLANKLEDLIDFSRPPADLAEADARRALKKLYKNMDTLLEERWAERLGPKRASPPPPPPSPRFQLPERVLPPPVWLPLPPRTSCIPLGQPVPIRVQDIDGSQWRPLPRDPAANANILVNIFGPYADRIEPTPGLPIMFNYLPTSNPFRSSSIYDPSVPYKRDDIFTVDNMTEPAPTARPDIFERYRNSSAMVWKCRIRGTSRHHRQRSPASCSVSGSSGRRNLLAVSNNNDASMAD</sequence>
<feature type="compositionally biased region" description="Polar residues" evidence="1">
    <location>
        <begin position="402"/>
        <end position="413"/>
    </location>
</feature>
<reference evidence="2" key="1">
    <citation type="submission" date="2021-07" db="EMBL/GenBank/DDBJ databases">
        <title>Elsinoe batatas strain:CRI-CJ2 Genome sequencing and assembly.</title>
        <authorList>
            <person name="Huang L."/>
        </authorList>
    </citation>
    <scope>NUCLEOTIDE SEQUENCE</scope>
    <source>
        <strain evidence="2">CRI-CJ2</strain>
    </source>
</reference>
<comment type="caution">
    <text evidence="2">The sequence shown here is derived from an EMBL/GenBank/DDBJ whole genome shotgun (WGS) entry which is preliminary data.</text>
</comment>
<evidence type="ECO:0000313" key="3">
    <source>
        <dbReference type="Proteomes" id="UP000809789"/>
    </source>
</evidence>
<evidence type="ECO:0000313" key="2">
    <source>
        <dbReference type="EMBL" id="KAG8630443.1"/>
    </source>
</evidence>